<accession>A0A4Q0SD80</accession>
<reference evidence="1 2" key="1">
    <citation type="submission" date="2015-04" db="EMBL/GenBank/DDBJ databases">
        <title>Comparative genomics of rhizobia nodulating Arachis hypogaea in China.</title>
        <authorList>
            <person name="Li Y."/>
        </authorList>
    </citation>
    <scope>NUCLEOTIDE SEQUENCE [LARGE SCALE GENOMIC DNA]</scope>
    <source>
        <strain evidence="1 2">CCBAU 51787</strain>
    </source>
</reference>
<proteinExistence type="predicted"/>
<evidence type="ECO:0000313" key="1">
    <source>
        <dbReference type="EMBL" id="RXH35558.1"/>
    </source>
</evidence>
<organism evidence="1 2">
    <name type="scientific">Bradyrhizobium zhanjiangense</name>
    <dbReference type="NCBI Taxonomy" id="1325107"/>
    <lineage>
        <taxon>Bacteria</taxon>
        <taxon>Pseudomonadati</taxon>
        <taxon>Pseudomonadota</taxon>
        <taxon>Alphaproteobacteria</taxon>
        <taxon>Hyphomicrobiales</taxon>
        <taxon>Nitrobacteraceae</taxon>
        <taxon>Bradyrhizobium</taxon>
    </lineage>
</organism>
<protein>
    <submittedName>
        <fullName evidence="1">Uncharacterized protein</fullName>
    </submittedName>
</protein>
<comment type="caution">
    <text evidence="1">The sequence shown here is derived from an EMBL/GenBank/DDBJ whole genome shotgun (WGS) entry which is preliminary data.</text>
</comment>
<name>A0A4Q0SD80_9BRAD</name>
<dbReference type="Proteomes" id="UP000290565">
    <property type="component" value="Unassembled WGS sequence"/>
</dbReference>
<sequence length="166" mass="19018">MLGKQRVSAFQLFEYELSPLLDNQDFVQVMDAESSIECELAEVLCEAWDWFSDEVSDYGNLLDFRMAWTDPEQCPHGLWCKAANDLIAHEFPRHALLTMKAFPLEYEGRAPRDAKSHVGLLSRRRAMVKYYKRQFGVNAFPGPSGSDGWLYKINKALADVVLPPRD</sequence>
<gene>
    <name evidence="1" type="ORF">XH94_25675</name>
</gene>
<dbReference type="AlphaFoldDB" id="A0A4Q0SD80"/>
<evidence type="ECO:0000313" key="2">
    <source>
        <dbReference type="Proteomes" id="UP000290565"/>
    </source>
</evidence>
<dbReference type="EMBL" id="LBJM01000070">
    <property type="protein sequence ID" value="RXH35558.1"/>
    <property type="molecule type" value="Genomic_DNA"/>
</dbReference>